<keyword evidence="6" id="KW-1185">Reference proteome</keyword>
<dbReference type="Gene3D" id="1.10.10.10">
    <property type="entry name" value="Winged helix-like DNA-binding domain superfamily/Winged helix DNA-binding domain"/>
    <property type="match status" value="1"/>
</dbReference>
<dbReference type="Pfam" id="PF09339">
    <property type="entry name" value="HTH_IclR"/>
    <property type="match status" value="1"/>
</dbReference>
<sequence>MTLPASDRQLVENALVEDFGLRIGRAMGWPPTAGRTSGVLMLSEKPLTLAQLQAALGASKGSVSEMTRLLMVNGVVERTKNPGSRQFVYRWRDDAWLGCLQHQVTATRELLELAESAQERGKHLAAEQRGRLRQMRDYYVFMTEQLEALLAEYSHRVRTDSVHHAE</sequence>
<dbReference type="EMBL" id="JBHUKS010000033">
    <property type="protein sequence ID" value="MFD2473639.1"/>
    <property type="molecule type" value="Genomic_DNA"/>
</dbReference>
<dbReference type="Proteomes" id="UP001597483">
    <property type="component" value="Unassembled WGS sequence"/>
</dbReference>
<keyword evidence="3" id="KW-0804">Transcription</keyword>
<reference evidence="6" key="1">
    <citation type="journal article" date="2019" name="Int. J. Syst. Evol. Microbiol.">
        <title>The Global Catalogue of Microorganisms (GCM) 10K type strain sequencing project: providing services to taxonomists for standard genome sequencing and annotation.</title>
        <authorList>
            <consortium name="The Broad Institute Genomics Platform"/>
            <consortium name="The Broad Institute Genome Sequencing Center for Infectious Disease"/>
            <person name="Wu L."/>
            <person name="Ma J."/>
        </authorList>
    </citation>
    <scope>NUCLEOTIDE SEQUENCE [LARGE SCALE GENOMIC DNA]</scope>
    <source>
        <strain evidence="6">CGMCC 4.7641</strain>
    </source>
</reference>
<evidence type="ECO:0000259" key="4">
    <source>
        <dbReference type="Pfam" id="PF09339"/>
    </source>
</evidence>
<dbReference type="PANTHER" id="PTHR38465:SF2">
    <property type="entry name" value="HTH-TYPE TRANSCRIPTIONAL REGULATOR MMPR5"/>
    <property type="match status" value="1"/>
</dbReference>
<feature type="domain" description="HTH iclR-type" evidence="4">
    <location>
        <begin position="43"/>
        <end position="78"/>
    </location>
</feature>
<dbReference type="RefSeq" id="WP_378312279.1">
    <property type="nucleotide sequence ID" value="NZ_JBHUKS010000033.1"/>
</dbReference>
<dbReference type="InterPro" id="IPR052362">
    <property type="entry name" value="HTH-GbsR_regulator"/>
</dbReference>
<proteinExistence type="predicted"/>
<evidence type="ECO:0000256" key="2">
    <source>
        <dbReference type="ARBA" id="ARBA00023125"/>
    </source>
</evidence>
<evidence type="ECO:0000256" key="3">
    <source>
        <dbReference type="ARBA" id="ARBA00023163"/>
    </source>
</evidence>
<evidence type="ECO:0000313" key="6">
    <source>
        <dbReference type="Proteomes" id="UP001597483"/>
    </source>
</evidence>
<protein>
    <submittedName>
        <fullName evidence="5">GbsR/MarR family transcriptional regulator</fullName>
    </submittedName>
</protein>
<organism evidence="5 6">
    <name type="scientific">Amycolatopsis silviterrae</name>
    <dbReference type="NCBI Taxonomy" id="1656914"/>
    <lineage>
        <taxon>Bacteria</taxon>
        <taxon>Bacillati</taxon>
        <taxon>Actinomycetota</taxon>
        <taxon>Actinomycetes</taxon>
        <taxon>Pseudonocardiales</taxon>
        <taxon>Pseudonocardiaceae</taxon>
        <taxon>Amycolatopsis</taxon>
    </lineage>
</organism>
<gene>
    <name evidence="5" type="ORF">ACFSVL_39995</name>
</gene>
<dbReference type="InterPro" id="IPR005471">
    <property type="entry name" value="Tscrpt_reg_IclR_N"/>
</dbReference>
<evidence type="ECO:0000313" key="5">
    <source>
        <dbReference type="EMBL" id="MFD2473639.1"/>
    </source>
</evidence>
<keyword evidence="2" id="KW-0238">DNA-binding</keyword>
<dbReference type="SUPFAM" id="SSF46785">
    <property type="entry name" value="Winged helix' DNA-binding domain"/>
    <property type="match status" value="1"/>
</dbReference>
<keyword evidence="1" id="KW-0805">Transcription regulation</keyword>
<dbReference type="PANTHER" id="PTHR38465">
    <property type="entry name" value="HTH-TYPE TRANSCRIPTIONAL REGULATOR MJ1563-RELATED"/>
    <property type="match status" value="1"/>
</dbReference>
<evidence type="ECO:0000256" key="1">
    <source>
        <dbReference type="ARBA" id="ARBA00023015"/>
    </source>
</evidence>
<name>A0ABW5HK62_9PSEU</name>
<dbReference type="Gene3D" id="1.10.287.160">
    <property type="entry name" value="HR1 repeat"/>
    <property type="match status" value="1"/>
</dbReference>
<accession>A0ABW5HK62</accession>
<dbReference type="InterPro" id="IPR036390">
    <property type="entry name" value="WH_DNA-bd_sf"/>
</dbReference>
<dbReference type="InterPro" id="IPR036388">
    <property type="entry name" value="WH-like_DNA-bd_sf"/>
</dbReference>
<comment type="caution">
    <text evidence="5">The sequence shown here is derived from an EMBL/GenBank/DDBJ whole genome shotgun (WGS) entry which is preliminary data.</text>
</comment>